<reference evidence="3" key="2">
    <citation type="submission" date="2015-07" db="EMBL/GenBank/DDBJ databases">
        <title>MeaNS - Measles Nucleotide Surveillance Program.</title>
        <authorList>
            <person name="Tran T."/>
            <person name="Druce J."/>
        </authorList>
    </citation>
    <scope>NUCLEOTIDE SEQUENCE</scope>
    <source>
        <strain evidence="3">DSM 9887</strain>
    </source>
</reference>
<dbReference type="PANTHER" id="PTHR36444:SF2">
    <property type="entry name" value="TRANSCRIPTIONAL REGULATOR PROTEIN YOBU-RELATED"/>
    <property type="match status" value="1"/>
</dbReference>
<dbReference type="GO" id="GO:0003677">
    <property type="term" value="F:DNA binding"/>
    <property type="evidence" value="ECO:0007669"/>
    <property type="project" value="UniProtKB-KW"/>
</dbReference>
<dbReference type="InterPro" id="IPR029441">
    <property type="entry name" value="Cass2"/>
</dbReference>
<dbReference type="EMBL" id="BJON01000002">
    <property type="protein sequence ID" value="GED66822.1"/>
    <property type="molecule type" value="Genomic_DNA"/>
</dbReference>
<dbReference type="AlphaFoldDB" id="A0A0K9YQM4"/>
<dbReference type="PATRIC" id="fig|54915.3.peg.2920"/>
<evidence type="ECO:0000313" key="2">
    <source>
        <dbReference type="EMBL" id="GED66822.1"/>
    </source>
</evidence>
<dbReference type="EMBL" id="LGIQ01000009">
    <property type="protein sequence ID" value="KNB70942.1"/>
    <property type="molecule type" value="Genomic_DNA"/>
</dbReference>
<dbReference type="InterPro" id="IPR053182">
    <property type="entry name" value="YobU-like_regulator"/>
</dbReference>
<reference evidence="4" key="1">
    <citation type="submission" date="2015-07" db="EMBL/GenBank/DDBJ databases">
        <title>Genome sequencing project for genomic taxonomy and phylogenomics of Bacillus-like bacteria.</title>
        <authorList>
            <person name="Liu B."/>
            <person name="Wang J."/>
            <person name="Zhu Y."/>
            <person name="Liu G."/>
            <person name="Chen Q."/>
            <person name="Chen Z."/>
            <person name="Lan J."/>
            <person name="Che J."/>
            <person name="Ge C."/>
            <person name="Shi H."/>
            <person name="Pan Z."/>
            <person name="Liu X."/>
        </authorList>
    </citation>
    <scope>NUCLEOTIDE SEQUENCE [LARGE SCALE GENOMIC DNA]</scope>
    <source>
        <strain evidence="4">DSM 9887</strain>
    </source>
</reference>
<keyword evidence="5" id="KW-1185">Reference proteome</keyword>
<reference evidence="2 5" key="3">
    <citation type="submission" date="2019-06" db="EMBL/GenBank/DDBJ databases">
        <title>Whole genome shotgun sequence of Brevibacillus reuszeri NBRC 15719.</title>
        <authorList>
            <person name="Hosoyama A."/>
            <person name="Uohara A."/>
            <person name="Ohji S."/>
            <person name="Ichikawa N."/>
        </authorList>
    </citation>
    <scope>NUCLEOTIDE SEQUENCE [LARGE SCALE GENOMIC DNA]</scope>
    <source>
        <strain evidence="2 5">NBRC 15719</strain>
    </source>
</reference>
<evidence type="ECO:0000313" key="4">
    <source>
        <dbReference type="Proteomes" id="UP000036834"/>
    </source>
</evidence>
<protein>
    <submittedName>
        <fullName evidence="2">DNA-binding protein</fullName>
    </submittedName>
</protein>
<keyword evidence="2" id="KW-0238">DNA-binding</keyword>
<organism evidence="3 4">
    <name type="scientific">Brevibacillus reuszeri</name>
    <dbReference type="NCBI Taxonomy" id="54915"/>
    <lineage>
        <taxon>Bacteria</taxon>
        <taxon>Bacillati</taxon>
        <taxon>Bacillota</taxon>
        <taxon>Bacilli</taxon>
        <taxon>Bacillales</taxon>
        <taxon>Paenibacillaceae</taxon>
        <taxon>Brevibacillus</taxon>
    </lineage>
</organism>
<dbReference type="InterPro" id="IPR010499">
    <property type="entry name" value="AraC_E-bd"/>
</dbReference>
<name>A0A0K9YQM4_9BACL</name>
<gene>
    <name evidence="3" type="ORF">ADS79_19090</name>
    <name evidence="2" type="ORF">BRE01_05240</name>
</gene>
<dbReference type="Proteomes" id="UP000319578">
    <property type="component" value="Unassembled WGS sequence"/>
</dbReference>
<evidence type="ECO:0000259" key="1">
    <source>
        <dbReference type="SMART" id="SM00871"/>
    </source>
</evidence>
<dbReference type="Gene3D" id="3.20.80.10">
    <property type="entry name" value="Regulatory factor, effector binding domain"/>
    <property type="match status" value="1"/>
</dbReference>
<dbReference type="InterPro" id="IPR011256">
    <property type="entry name" value="Reg_factor_effector_dom_sf"/>
</dbReference>
<dbReference type="STRING" id="54915.ADS79_19090"/>
<comment type="caution">
    <text evidence="3">The sequence shown here is derived from an EMBL/GenBank/DDBJ whole genome shotgun (WGS) entry which is preliminary data.</text>
</comment>
<dbReference type="SMART" id="SM00871">
    <property type="entry name" value="AraC_E_bind"/>
    <property type="match status" value="1"/>
</dbReference>
<dbReference type="SUPFAM" id="SSF55136">
    <property type="entry name" value="Probable bacterial effector-binding domain"/>
    <property type="match status" value="1"/>
</dbReference>
<dbReference type="RefSeq" id="WP_049739974.1">
    <property type="nucleotide sequence ID" value="NZ_BJON01000002.1"/>
</dbReference>
<accession>A0A0K9YQM4</accession>
<dbReference type="Pfam" id="PF14526">
    <property type="entry name" value="Cass2"/>
    <property type="match status" value="1"/>
</dbReference>
<evidence type="ECO:0000313" key="3">
    <source>
        <dbReference type="EMBL" id="KNB70942.1"/>
    </source>
</evidence>
<proteinExistence type="predicted"/>
<feature type="domain" description="AraC effector-binding" evidence="1">
    <location>
        <begin position="1"/>
        <end position="161"/>
    </location>
</feature>
<sequence length="163" mass="18273">MDHKIVKLGEKRIAGLKVVTTNEAEHGPNAKIGALWQRYYAEGFPNSTPNQAEQGVVYGVYSDYESDEKGSYSLLIGVEVEKEAELPVDLSITTVPQATYAVFTTRVGPVTEVVIEAWEKIWEWSKQPGNKRTYTADFERYDGVRCADPNHAQVEVYIAISEE</sequence>
<dbReference type="Proteomes" id="UP000036834">
    <property type="component" value="Unassembled WGS sequence"/>
</dbReference>
<dbReference type="PANTHER" id="PTHR36444">
    <property type="entry name" value="TRANSCRIPTIONAL REGULATOR PROTEIN YOBU-RELATED"/>
    <property type="match status" value="1"/>
</dbReference>
<evidence type="ECO:0000313" key="5">
    <source>
        <dbReference type="Proteomes" id="UP000319578"/>
    </source>
</evidence>